<feature type="non-terminal residue" evidence="1">
    <location>
        <position position="1"/>
    </location>
</feature>
<keyword evidence="2" id="KW-1185">Reference proteome</keyword>
<organism evidence="1 2">
    <name type="scientific">Caligus rogercresseyi</name>
    <name type="common">Sea louse</name>
    <dbReference type="NCBI Taxonomy" id="217165"/>
    <lineage>
        <taxon>Eukaryota</taxon>
        <taxon>Metazoa</taxon>
        <taxon>Ecdysozoa</taxon>
        <taxon>Arthropoda</taxon>
        <taxon>Crustacea</taxon>
        <taxon>Multicrustacea</taxon>
        <taxon>Hexanauplia</taxon>
        <taxon>Copepoda</taxon>
        <taxon>Siphonostomatoida</taxon>
        <taxon>Caligidae</taxon>
        <taxon>Caligus</taxon>
    </lineage>
</organism>
<accession>A0A7T8JVD9</accession>
<dbReference type="EMBL" id="CP045905">
    <property type="protein sequence ID" value="QQP36627.1"/>
    <property type="molecule type" value="Genomic_DNA"/>
</dbReference>
<sequence>RYQGAHVLLHALQFQTQSNEEKMCLNRYKEAVEKRLHILEDQGFIQAYTSAI</sequence>
<dbReference type="Proteomes" id="UP000595437">
    <property type="component" value="Chromosome 16"/>
</dbReference>
<protein>
    <submittedName>
        <fullName evidence="1">Serine/threonineprotein kinase ULK2like</fullName>
    </submittedName>
</protein>
<keyword evidence="1" id="KW-0808">Transferase</keyword>
<evidence type="ECO:0000313" key="2">
    <source>
        <dbReference type="Proteomes" id="UP000595437"/>
    </source>
</evidence>
<gene>
    <name evidence="1" type="ORF">FKW44_021785</name>
</gene>
<reference evidence="2" key="1">
    <citation type="submission" date="2021-01" db="EMBL/GenBank/DDBJ databases">
        <title>Caligus Genome Assembly.</title>
        <authorList>
            <person name="Gallardo-Escarate C."/>
        </authorList>
    </citation>
    <scope>NUCLEOTIDE SEQUENCE [LARGE SCALE GENOMIC DNA]</scope>
</reference>
<dbReference type="AlphaFoldDB" id="A0A7T8JVD9"/>
<evidence type="ECO:0000313" key="1">
    <source>
        <dbReference type="EMBL" id="QQP36627.1"/>
    </source>
</evidence>
<keyword evidence="1" id="KW-0418">Kinase</keyword>
<name>A0A7T8JVD9_CALRO</name>
<proteinExistence type="predicted"/>
<dbReference type="GO" id="GO:0016301">
    <property type="term" value="F:kinase activity"/>
    <property type="evidence" value="ECO:0007669"/>
    <property type="project" value="UniProtKB-KW"/>
</dbReference>
<dbReference type="OrthoDB" id="346907at2759"/>